<name>A0A0A9CL36_ARUDO</name>
<reference evidence="1" key="2">
    <citation type="journal article" date="2015" name="Data Brief">
        <title>Shoot transcriptome of the giant reed, Arundo donax.</title>
        <authorList>
            <person name="Barrero R.A."/>
            <person name="Guerrero F.D."/>
            <person name="Moolhuijzen P."/>
            <person name="Goolsby J.A."/>
            <person name="Tidwell J."/>
            <person name="Bellgard S.E."/>
            <person name="Bellgard M.I."/>
        </authorList>
    </citation>
    <scope>NUCLEOTIDE SEQUENCE</scope>
    <source>
        <tissue evidence="1">Shoot tissue taken approximately 20 cm above the soil surface</tissue>
    </source>
</reference>
<organism evidence="1">
    <name type="scientific">Arundo donax</name>
    <name type="common">Giant reed</name>
    <name type="synonym">Donax arundinaceus</name>
    <dbReference type="NCBI Taxonomy" id="35708"/>
    <lineage>
        <taxon>Eukaryota</taxon>
        <taxon>Viridiplantae</taxon>
        <taxon>Streptophyta</taxon>
        <taxon>Embryophyta</taxon>
        <taxon>Tracheophyta</taxon>
        <taxon>Spermatophyta</taxon>
        <taxon>Magnoliopsida</taxon>
        <taxon>Liliopsida</taxon>
        <taxon>Poales</taxon>
        <taxon>Poaceae</taxon>
        <taxon>PACMAD clade</taxon>
        <taxon>Arundinoideae</taxon>
        <taxon>Arundineae</taxon>
        <taxon>Arundo</taxon>
    </lineage>
</organism>
<evidence type="ECO:0000313" key="1">
    <source>
        <dbReference type="EMBL" id="JAD72232.1"/>
    </source>
</evidence>
<dbReference type="AlphaFoldDB" id="A0A0A9CL36"/>
<reference evidence="1" key="1">
    <citation type="submission" date="2014-09" db="EMBL/GenBank/DDBJ databases">
        <authorList>
            <person name="Magalhaes I.L.F."/>
            <person name="Oliveira U."/>
            <person name="Santos F.R."/>
            <person name="Vidigal T.H.D.A."/>
            <person name="Brescovit A.D."/>
            <person name="Santos A.J."/>
        </authorList>
    </citation>
    <scope>NUCLEOTIDE SEQUENCE</scope>
    <source>
        <tissue evidence="1">Shoot tissue taken approximately 20 cm above the soil surface</tissue>
    </source>
</reference>
<accession>A0A0A9CL36</accession>
<sequence length="58" mass="7100">MYTPIHFFLWPSLSRTIYLAWFKSVQKYQRHRFSDLKITGWNTPVSWKLWKALGMHLS</sequence>
<proteinExistence type="predicted"/>
<protein>
    <submittedName>
        <fullName evidence="1">Uncharacterized protein</fullName>
    </submittedName>
</protein>
<dbReference type="EMBL" id="GBRH01225663">
    <property type="protein sequence ID" value="JAD72232.1"/>
    <property type="molecule type" value="Transcribed_RNA"/>
</dbReference>